<dbReference type="GO" id="GO:0009535">
    <property type="term" value="C:chloroplast thylakoid membrane"/>
    <property type="evidence" value="ECO:0007669"/>
    <property type="project" value="TreeGrafter"/>
</dbReference>
<dbReference type="SMART" id="SM00360">
    <property type="entry name" value="RRM"/>
    <property type="match status" value="2"/>
</dbReference>
<evidence type="ECO:0000256" key="3">
    <source>
        <dbReference type="SAM" id="MobiDB-lite"/>
    </source>
</evidence>
<dbReference type="InterPro" id="IPR050502">
    <property type="entry name" value="Euk_RNA-bind_prot"/>
</dbReference>
<evidence type="ECO:0000256" key="1">
    <source>
        <dbReference type="ARBA" id="ARBA00022884"/>
    </source>
</evidence>
<evidence type="ECO:0000259" key="4">
    <source>
        <dbReference type="PROSITE" id="PS50102"/>
    </source>
</evidence>
<proteinExistence type="predicted"/>
<evidence type="ECO:0000256" key="2">
    <source>
        <dbReference type="PROSITE-ProRule" id="PRU00176"/>
    </source>
</evidence>
<dbReference type="SUPFAM" id="SSF54928">
    <property type="entry name" value="RNA-binding domain, RBD"/>
    <property type="match status" value="1"/>
</dbReference>
<dbReference type="EMBL" id="BSYO01000037">
    <property type="protein sequence ID" value="GMH29798.1"/>
    <property type="molecule type" value="Genomic_DNA"/>
</dbReference>
<comment type="caution">
    <text evidence="5">The sequence shown here is derived from an EMBL/GenBank/DDBJ whole genome shotgun (WGS) entry which is preliminary data.</text>
</comment>
<dbReference type="InterPro" id="IPR000504">
    <property type="entry name" value="RRM_dom"/>
</dbReference>
<accession>A0AAD3TIV6</accession>
<protein>
    <recommendedName>
        <fullName evidence="4">RRM domain-containing protein</fullName>
    </recommendedName>
</protein>
<dbReference type="InterPro" id="IPR035979">
    <property type="entry name" value="RBD_domain_sf"/>
</dbReference>
<dbReference type="Proteomes" id="UP001279734">
    <property type="component" value="Unassembled WGS sequence"/>
</dbReference>
<dbReference type="PANTHER" id="PTHR48025">
    <property type="entry name" value="OS02G0815200 PROTEIN"/>
    <property type="match status" value="1"/>
</dbReference>
<dbReference type="GO" id="GO:1901259">
    <property type="term" value="P:chloroplast rRNA processing"/>
    <property type="evidence" value="ECO:0007669"/>
    <property type="project" value="TreeGrafter"/>
</dbReference>
<feature type="domain" description="RRM" evidence="4">
    <location>
        <begin position="95"/>
        <end position="172"/>
    </location>
</feature>
<reference evidence="5" key="1">
    <citation type="submission" date="2023-05" db="EMBL/GenBank/DDBJ databases">
        <title>Nepenthes gracilis genome sequencing.</title>
        <authorList>
            <person name="Fukushima K."/>
        </authorList>
    </citation>
    <scope>NUCLEOTIDE SEQUENCE</scope>
    <source>
        <strain evidence="5">SING2019-196</strain>
    </source>
</reference>
<keyword evidence="1 2" id="KW-0694">RNA-binding</keyword>
<dbReference type="CDD" id="cd00590">
    <property type="entry name" value="RRM_SF"/>
    <property type="match status" value="1"/>
</dbReference>
<dbReference type="Gene3D" id="3.30.70.330">
    <property type="match status" value="2"/>
</dbReference>
<dbReference type="AlphaFoldDB" id="A0AAD3TIV6"/>
<evidence type="ECO:0000313" key="6">
    <source>
        <dbReference type="Proteomes" id="UP001279734"/>
    </source>
</evidence>
<dbReference type="Pfam" id="PF00076">
    <property type="entry name" value="RRM_1"/>
    <property type="match status" value="2"/>
</dbReference>
<dbReference type="PROSITE" id="PS50102">
    <property type="entry name" value="RRM"/>
    <property type="match status" value="2"/>
</dbReference>
<dbReference type="GO" id="GO:0003729">
    <property type="term" value="F:mRNA binding"/>
    <property type="evidence" value="ECO:0007669"/>
    <property type="project" value="TreeGrafter"/>
</dbReference>
<sequence>MPTLSMESSATVLLLNGSLPSTFKIRPWPKPSPSLKFQISTSTISPSLKFPLYPVPPPSGHSSIRPRYELRSTIEEEVAVESNSPKQTVDLNQRKKLYVVNLPRTLSAVDLKNTFSQCGTVKHIEIVKDENGRKRGYAFVTMASGEEADAVVNKFNSTELSGRTIKVEYAKKFKPPHSPAPALASPSSPVEETRHKLYVSNLQWKVRAGHLREFFSADFNPVSARVVFDSPLARPAGYGFVSFATREEAKAALSSLNGKELLGRPVRLNLNEKKSSESENDGEEKDTSTEYSGEPVEEKTKQL</sequence>
<evidence type="ECO:0000313" key="5">
    <source>
        <dbReference type="EMBL" id="GMH29798.1"/>
    </source>
</evidence>
<feature type="domain" description="RRM" evidence="4">
    <location>
        <begin position="195"/>
        <end position="273"/>
    </location>
</feature>
<dbReference type="InterPro" id="IPR012677">
    <property type="entry name" value="Nucleotide-bd_a/b_plait_sf"/>
</dbReference>
<name>A0AAD3TIV6_NEPGR</name>
<feature type="region of interest" description="Disordered" evidence="3">
    <location>
        <begin position="264"/>
        <end position="303"/>
    </location>
</feature>
<gene>
    <name evidence="5" type="ORF">Nepgr_031641</name>
</gene>
<keyword evidence="6" id="KW-1185">Reference proteome</keyword>
<dbReference type="PANTHER" id="PTHR48025:SF6">
    <property type="entry name" value="RRM DOMAIN-CONTAINING PROTEIN"/>
    <property type="match status" value="1"/>
</dbReference>
<organism evidence="5 6">
    <name type="scientific">Nepenthes gracilis</name>
    <name type="common">Slender pitcher plant</name>
    <dbReference type="NCBI Taxonomy" id="150966"/>
    <lineage>
        <taxon>Eukaryota</taxon>
        <taxon>Viridiplantae</taxon>
        <taxon>Streptophyta</taxon>
        <taxon>Embryophyta</taxon>
        <taxon>Tracheophyta</taxon>
        <taxon>Spermatophyta</taxon>
        <taxon>Magnoliopsida</taxon>
        <taxon>eudicotyledons</taxon>
        <taxon>Gunneridae</taxon>
        <taxon>Pentapetalae</taxon>
        <taxon>Caryophyllales</taxon>
        <taxon>Nepenthaceae</taxon>
        <taxon>Nepenthes</taxon>
    </lineage>
</organism>